<organism evidence="5 6">
    <name type="scientific">Candidatus Butyricicoccus avistercoris</name>
    <dbReference type="NCBI Taxonomy" id="2838518"/>
    <lineage>
        <taxon>Bacteria</taxon>
        <taxon>Bacillati</taxon>
        <taxon>Bacillota</taxon>
        <taxon>Clostridia</taxon>
        <taxon>Eubacteriales</taxon>
        <taxon>Butyricicoccaceae</taxon>
        <taxon>Butyricicoccus</taxon>
    </lineage>
</organism>
<evidence type="ECO:0000313" key="6">
    <source>
        <dbReference type="Proteomes" id="UP000886808"/>
    </source>
</evidence>
<dbReference type="InterPro" id="IPR027417">
    <property type="entry name" value="P-loop_NTPase"/>
</dbReference>
<dbReference type="InterPro" id="IPR001977">
    <property type="entry name" value="Depp_CoAkinase"/>
</dbReference>
<keyword evidence="3 5" id="KW-0808">Transferase</keyword>
<gene>
    <name evidence="3 5" type="primary">coaE</name>
    <name evidence="5" type="ORF">H9746_05925</name>
</gene>
<dbReference type="GO" id="GO:0005737">
    <property type="term" value="C:cytoplasm"/>
    <property type="evidence" value="ECO:0007669"/>
    <property type="project" value="UniProtKB-SubCell"/>
</dbReference>
<comment type="subcellular location">
    <subcellularLocation>
        <location evidence="3">Cytoplasm</location>
    </subcellularLocation>
</comment>
<dbReference type="GO" id="GO:0005524">
    <property type="term" value="F:ATP binding"/>
    <property type="evidence" value="ECO:0007669"/>
    <property type="project" value="UniProtKB-UniRule"/>
</dbReference>
<proteinExistence type="inferred from homology"/>
<dbReference type="HAMAP" id="MF_00376">
    <property type="entry name" value="Dephospho_CoA_kinase"/>
    <property type="match status" value="1"/>
</dbReference>
<feature type="binding site" evidence="3">
    <location>
        <begin position="11"/>
        <end position="16"/>
    </location>
    <ligand>
        <name>ATP</name>
        <dbReference type="ChEBI" id="CHEBI:30616"/>
    </ligand>
</feature>
<evidence type="ECO:0000313" key="5">
    <source>
        <dbReference type="EMBL" id="HIV62360.1"/>
    </source>
</evidence>
<comment type="similarity">
    <text evidence="3">Belongs to the CoaE family.</text>
</comment>
<comment type="function">
    <text evidence="3">Catalyzes the phosphorylation of the 3'-hydroxyl group of dephosphocoenzyme A to form coenzyme A.</text>
</comment>
<dbReference type="PANTHER" id="PTHR10695:SF46">
    <property type="entry name" value="BIFUNCTIONAL COENZYME A SYNTHASE-RELATED"/>
    <property type="match status" value="1"/>
</dbReference>
<keyword evidence="3" id="KW-0963">Cytoplasm</keyword>
<sequence>MKIIGLTGGSGAGKSVVAAELKKLGAGIVDADAIYRKLCDENLDMLLDLQKAFGDILTIDKKLDRAKLAGIVFSDSNKLKKLNEITIFYIKKASDEKFKALKDKGIKIAIYDAPTLFQTGTDSICDGVIGIIADRNIRIERIIKRDNISEKAAIARIDAQPDDKFYYDRCQYIIKNNVSHETLKNQVKQLWQRLVK</sequence>
<evidence type="ECO:0000256" key="2">
    <source>
        <dbReference type="ARBA" id="ARBA00022840"/>
    </source>
</evidence>
<dbReference type="GO" id="GO:0015937">
    <property type="term" value="P:coenzyme A biosynthetic process"/>
    <property type="evidence" value="ECO:0007669"/>
    <property type="project" value="UniProtKB-UniRule"/>
</dbReference>
<keyword evidence="2 3" id="KW-0067">ATP-binding</keyword>
<dbReference type="EMBL" id="DXIE01000033">
    <property type="protein sequence ID" value="HIV62360.1"/>
    <property type="molecule type" value="Genomic_DNA"/>
</dbReference>
<dbReference type="AlphaFoldDB" id="A0A9D1PIN6"/>
<accession>A0A9D1PIN6</accession>
<dbReference type="CDD" id="cd02022">
    <property type="entry name" value="DPCK"/>
    <property type="match status" value="1"/>
</dbReference>
<name>A0A9D1PIN6_9FIRM</name>
<dbReference type="PROSITE" id="PS51219">
    <property type="entry name" value="DPCK"/>
    <property type="match status" value="1"/>
</dbReference>
<dbReference type="GO" id="GO:0004140">
    <property type="term" value="F:dephospho-CoA kinase activity"/>
    <property type="evidence" value="ECO:0007669"/>
    <property type="project" value="UniProtKB-UniRule"/>
</dbReference>
<comment type="caution">
    <text evidence="5">The sequence shown here is derived from an EMBL/GenBank/DDBJ whole genome shotgun (WGS) entry which is preliminary data.</text>
</comment>
<evidence type="ECO:0000256" key="1">
    <source>
        <dbReference type="ARBA" id="ARBA00022741"/>
    </source>
</evidence>
<comment type="catalytic activity">
    <reaction evidence="3">
        <text>3'-dephospho-CoA + ATP = ADP + CoA + H(+)</text>
        <dbReference type="Rhea" id="RHEA:18245"/>
        <dbReference type="ChEBI" id="CHEBI:15378"/>
        <dbReference type="ChEBI" id="CHEBI:30616"/>
        <dbReference type="ChEBI" id="CHEBI:57287"/>
        <dbReference type="ChEBI" id="CHEBI:57328"/>
        <dbReference type="ChEBI" id="CHEBI:456216"/>
        <dbReference type="EC" id="2.7.1.24"/>
    </reaction>
</comment>
<dbReference type="PRINTS" id="PR00988">
    <property type="entry name" value="URIDINKINASE"/>
</dbReference>
<comment type="pathway">
    <text evidence="3">Cofactor biosynthesis; coenzyme A biosynthesis; CoA from (R)-pantothenate: step 5/5.</text>
</comment>
<dbReference type="Gene3D" id="3.40.50.300">
    <property type="entry name" value="P-loop containing nucleotide triphosphate hydrolases"/>
    <property type="match status" value="1"/>
</dbReference>
<keyword evidence="3" id="KW-0173">Coenzyme A biosynthesis</keyword>
<reference evidence="5" key="1">
    <citation type="journal article" date="2021" name="PeerJ">
        <title>Extensive microbial diversity within the chicken gut microbiome revealed by metagenomics and culture.</title>
        <authorList>
            <person name="Gilroy R."/>
            <person name="Ravi A."/>
            <person name="Getino M."/>
            <person name="Pursley I."/>
            <person name="Horton D.L."/>
            <person name="Alikhan N.F."/>
            <person name="Baker D."/>
            <person name="Gharbi K."/>
            <person name="Hall N."/>
            <person name="Watson M."/>
            <person name="Adriaenssens E.M."/>
            <person name="Foster-Nyarko E."/>
            <person name="Jarju S."/>
            <person name="Secka A."/>
            <person name="Antonio M."/>
            <person name="Oren A."/>
            <person name="Chaudhuri R.R."/>
            <person name="La Ragione R."/>
            <person name="Hildebrand F."/>
            <person name="Pallen M.J."/>
        </authorList>
    </citation>
    <scope>NUCLEOTIDE SEQUENCE</scope>
    <source>
        <strain evidence="5">CHK193-4272</strain>
    </source>
</reference>
<protein>
    <recommendedName>
        <fullName evidence="3 4">Dephospho-CoA kinase</fullName>
        <ecNumber evidence="3 4">2.7.1.24</ecNumber>
    </recommendedName>
    <alternativeName>
        <fullName evidence="3">Dephosphocoenzyme A kinase</fullName>
    </alternativeName>
</protein>
<dbReference type="EC" id="2.7.1.24" evidence="3 4"/>
<keyword evidence="1 3" id="KW-0547">Nucleotide-binding</keyword>
<evidence type="ECO:0000256" key="4">
    <source>
        <dbReference type="NCBIfam" id="TIGR00152"/>
    </source>
</evidence>
<dbReference type="Pfam" id="PF01121">
    <property type="entry name" value="CoaE"/>
    <property type="match status" value="1"/>
</dbReference>
<dbReference type="PANTHER" id="PTHR10695">
    <property type="entry name" value="DEPHOSPHO-COA KINASE-RELATED"/>
    <property type="match status" value="1"/>
</dbReference>
<dbReference type="SUPFAM" id="SSF52540">
    <property type="entry name" value="P-loop containing nucleoside triphosphate hydrolases"/>
    <property type="match status" value="1"/>
</dbReference>
<dbReference type="NCBIfam" id="TIGR00152">
    <property type="entry name" value="dephospho-CoA kinase"/>
    <property type="match status" value="1"/>
</dbReference>
<evidence type="ECO:0000256" key="3">
    <source>
        <dbReference type="HAMAP-Rule" id="MF_00376"/>
    </source>
</evidence>
<dbReference type="Proteomes" id="UP000886808">
    <property type="component" value="Unassembled WGS sequence"/>
</dbReference>
<reference evidence="5" key="2">
    <citation type="submission" date="2021-04" db="EMBL/GenBank/DDBJ databases">
        <authorList>
            <person name="Gilroy R."/>
        </authorList>
    </citation>
    <scope>NUCLEOTIDE SEQUENCE</scope>
    <source>
        <strain evidence="5">CHK193-4272</strain>
    </source>
</reference>
<keyword evidence="3 5" id="KW-0418">Kinase</keyword>